<dbReference type="PROSITE" id="PS00061">
    <property type="entry name" value="ADH_SHORT"/>
    <property type="match status" value="1"/>
</dbReference>
<dbReference type="EC" id="1.5.1.34" evidence="6"/>
<evidence type="ECO:0000256" key="3">
    <source>
        <dbReference type="ARBA" id="ARBA00022857"/>
    </source>
</evidence>
<evidence type="ECO:0000256" key="7">
    <source>
        <dbReference type="ARBA" id="ARBA00039520"/>
    </source>
</evidence>
<dbReference type="PANTHER" id="PTHR15104:SF0">
    <property type="entry name" value="DIHYDROPTERIDINE REDUCTASE"/>
    <property type="match status" value="1"/>
</dbReference>
<comment type="caution">
    <text evidence="9">The sequence shown here is derived from an EMBL/GenBank/DDBJ whole genome shotgun (WGS) entry which is preliminary data.</text>
</comment>
<dbReference type="InterPro" id="IPR002347">
    <property type="entry name" value="SDR_fam"/>
</dbReference>
<evidence type="ECO:0000256" key="1">
    <source>
        <dbReference type="ARBA" id="ARBA00006484"/>
    </source>
</evidence>
<protein>
    <recommendedName>
        <fullName evidence="7">Dihydropteridine reductase</fullName>
        <ecNumber evidence="6">1.5.1.34</ecNumber>
    </recommendedName>
    <alternativeName>
        <fullName evidence="8">Quinoid dihydropteridine reductase</fullName>
    </alternativeName>
</protein>
<dbReference type="PANTHER" id="PTHR15104">
    <property type="entry name" value="DIHYDROPTERIDINE REDUCTASE"/>
    <property type="match status" value="1"/>
</dbReference>
<dbReference type="FunFam" id="3.40.50.720:FF:000157">
    <property type="entry name" value="Quinoid dihydropteridine reductase"/>
    <property type="match status" value="1"/>
</dbReference>
<keyword evidence="4" id="KW-0560">Oxidoreductase</keyword>
<keyword evidence="3" id="KW-0521">NADP</keyword>
<dbReference type="OrthoDB" id="1204at2759"/>
<dbReference type="SUPFAM" id="SSF51735">
    <property type="entry name" value="NAD(P)-binding Rossmann-fold domains"/>
    <property type="match status" value="1"/>
</dbReference>
<comment type="subunit">
    <text evidence="2">Homodimer.</text>
</comment>
<name>A0A8J4PT50_9MYCE</name>
<evidence type="ECO:0000313" key="10">
    <source>
        <dbReference type="Proteomes" id="UP000695562"/>
    </source>
</evidence>
<dbReference type="GO" id="GO:0004155">
    <property type="term" value="F:6,7-dihydropteridine reductase activity"/>
    <property type="evidence" value="ECO:0007669"/>
    <property type="project" value="UniProtKB-EC"/>
</dbReference>
<gene>
    <name evidence="9" type="ORF">CYY_006639</name>
</gene>
<dbReference type="Gene3D" id="3.40.50.720">
    <property type="entry name" value="NAD(P)-binding Rossmann-like Domain"/>
    <property type="match status" value="1"/>
</dbReference>
<dbReference type="InterPro" id="IPR020904">
    <property type="entry name" value="Sc_DH/Rdtase_CS"/>
</dbReference>
<dbReference type="GO" id="GO:0005737">
    <property type="term" value="C:cytoplasm"/>
    <property type="evidence" value="ECO:0007669"/>
    <property type="project" value="TreeGrafter"/>
</dbReference>
<dbReference type="AlphaFoldDB" id="A0A8J4PT50"/>
<dbReference type="GO" id="GO:0006729">
    <property type="term" value="P:tetrahydrobiopterin biosynthetic process"/>
    <property type="evidence" value="ECO:0007669"/>
    <property type="project" value="UniProtKB-KW"/>
</dbReference>
<comment type="similarity">
    <text evidence="1">Belongs to the short-chain dehydrogenases/reductases (SDR) family.</text>
</comment>
<dbReference type="EMBL" id="AJWJ01000315">
    <property type="protein sequence ID" value="KAF2072049.1"/>
    <property type="molecule type" value="Genomic_DNA"/>
</dbReference>
<dbReference type="Proteomes" id="UP000695562">
    <property type="component" value="Unassembled WGS sequence"/>
</dbReference>
<organism evidence="9 10">
    <name type="scientific">Polysphondylium violaceum</name>
    <dbReference type="NCBI Taxonomy" id="133409"/>
    <lineage>
        <taxon>Eukaryota</taxon>
        <taxon>Amoebozoa</taxon>
        <taxon>Evosea</taxon>
        <taxon>Eumycetozoa</taxon>
        <taxon>Dictyostelia</taxon>
        <taxon>Dictyosteliales</taxon>
        <taxon>Dictyosteliaceae</taxon>
        <taxon>Polysphondylium</taxon>
    </lineage>
</organism>
<dbReference type="Pfam" id="PF00106">
    <property type="entry name" value="adh_short"/>
    <property type="match status" value="1"/>
</dbReference>
<dbReference type="GO" id="GO:0006559">
    <property type="term" value="P:L-phenylalanine catabolic process"/>
    <property type="evidence" value="ECO:0007669"/>
    <property type="project" value="TreeGrafter"/>
</dbReference>
<evidence type="ECO:0000313" key="9">
    <source>
        <dbReference type="EMBL" id="KAF2072049.1"/>
    </source>
</evidence>
<keyword evidence="10" id="KW-1185">Reference proteome</keyword>
<dbReference type="GO" id="GO:0070404">
    <property type="term" value="F:NADH binding"/>
    <property type="evidence" value="ECO:0007669"/>
    <property type="project" value="TreeGrafter"/>
</dbReference>
<sequence length="235" mass="25055">MSKSLLVLGGSGSLGSEIVRFFKSNGWKTISVDFRKSDIAEISLTITSSNEDQMKSIENELTSQNIKVDALVCAAGGWTGGDSNSDGYLDSVKKMIDMNLYSAFGAAFLGAKLLKPNGLIVLTGSLASIKPTSFMIAYGATKAATHHIVKSLAQPDSGLPANSTAVCILPQTLDTPANRSAMAGANFNDWTPLTEVAEKLYEWSEKVDTRPTSGSLIGFETKNKSTTWAPICLFK</sequence>
<dbReference type="CDD" id="cd05334">
    <property type="entry name" value="DHPR_SDR_c_like"/>
    <property type="match status" value="1"/>
</dbReference>
<dbReference type="InterPro" id="IPR036291">
    <property type="entry name" value="NAD(P)-bd_dom_sf"/>
</dbReference>
<reference evidence="9" key="1">
    <citation type="submission" date="2020-01" db="EMBL/GenBank/DDBJ databases">
        <title>Development of genomics and gene disruption for Polysphondylium violaceum indicates a role for the polyketide synthase stlB in stalk morphogenesis.</title>
        <authorList>
            <person name="Narita B."/>
            <person name="Kawabe Y."/>
            <person name="Kin K."/>
            <person name="Saito T."/>
            <person name="Gibbs R."/>
            <person name="Kuspa A."/>
            <person name="Muzny D."/>
            <person name="Queller D."/>
            <person name="Richards S."/>
            <person name="Strassman J."/>
            <person name="Sucgang R."/>
            <person name="Worley K."/>
            <person name="Schaap P."/>
        </authorList>
    </citation>
    <scope>NUCLEOTIDE SEQUENCE</scope>
    <source>
        <strain evidence="9">QSvi11</strain>
    </source>
</reference>
<evidence type="ECO:0000256" key="2">
    <source>
        <dbReference type="ARBA" id="ARBA00011738"/>
    </source>
</evidence>
<evidence type="ECO:0000256" key="6">
    <source>
        <dbReference type="ARBA" id="ARBA00039153"/>
    </source>
</evidence>
<dbReference type="GO" id="GO:0070402">
    <property type="term" value="F:NADPH binding"/>
    <property type="evidence" value="ECO:0007669"/>
    <property type="project" value="TreeGrafter"/>
</dbReference>
<evidence type="ECO:0000256" key="4">
    <source>
        <dbReference type="ARBA" id="ARBA00023002"/>
    </source>
</evidence>
<evidence type="ECO:0000256" key="8">
    <source>
        <dbReference type="ARBA" id="ARBA00041348"/>
    </source>
</evidence>
<evidence type="ECO:0000256" key="5">
    <source>
        <dbReference type="ARBA" id="ARBA00023007"/>
    </source>
</evidence>
<keyword evidence="5" id="KW-0783">Tetrahydrobiopterin biosynthesis</keyword>
<proteinExistence type="inferred from homology"/>
<dbReference type="PRINTS" id="PR00081">
    <property type="entry name" value="GDHRDH"/>
</dbReference>
<accession>A0A8J4PT50</accession>